<dbReference type="AlphaFoldDB" id="A0A1R2CHY5"/>
<dbReference type="SUPFAM" id="SSF117281">
    <property type="entry name" value="Kelch motif"/>
    <property type="match status" value="2"/>
</dbReference>
<dbReference type="OrthoDB" id="410491at2759"/>
<feature type="transmembrane region" description="Helical" evidence="3">
    <location>
        <begin position="858"/>
        <end position="886"/>
    </location>
</feature>
<dbReference type="Proteomes" id="UP000187209">
    <property type="component" value="Unassembled WGS sequence"/>
</dbReference>
<reference evidence="6 7" key="1">
    <citation type="submission" date="2016-11" db="EMBL/GenBank/DDBJ databases">
        <title>The macronuclear genome of Stentor coeruleus: a giant cell with tiny introns.</title>
        <authorList>
            <person name="Slabodnick M."/>
            <person name="Ruby J.G."/>
            <person name="Reiff S.B."/>
            <person name="Swart E.C."/>
            <person name="Gosai S."/>
            <person name="Prabakaran S."/>
            <person name="Witkowska E."/>
            <person name="Larue G.E."/>
            <person name="Fisher S."/>
            <person name="Freeman R.M."/>
            <person name="Gunawardena J."/>
            <person name="Chu W."/>
            <person name="Stover N.A."/>
            <person name="Gregory B.D."/>
            <person name="Nowacki M."/>
            <person name="Derisi J."/>
            <person name="Roy S.W."/>
            <person name="Marshall W.F."/>
            <person name="Sood P."/>
        </authorList>
    </citation>
    <scope>NUCLEOTIDE SEQUENCE [LARGE SCALE GENOMIC DNA]</scope>
    <source>
        <strain evidence="6">WM001</strain>
    </source>
</reference>
<organism evidence="6 7">
    <name type="scientific">Stentor coeruleus</name>
    <dbReference type="NCBI Taxonomy" id="5963"/>
    <lineage>
        <taxon>Eukaryota</taxon>
        <taxon>Sar</taxon>
        <taxon>Alveolata</taxon>
        <taxon>Ciliophora</taxon>
        <taxon>Postciliodesmatophora</taxon>
        <taxon>Heterotrichea</taxon>
        <taxon>Heterotrichida</taxon>
        <taxon>Stentoridae</taxon>
        <taxon>Stentor</taxon>
    </lineage>
</organism>
<dbReference type="EMBL" id="MPUH01000147">
    <property type="protein sequence ID" value="OMJ88566.1"/>
    <property type="molecule type" value="Genomic_DNA"/>
</dbReference>
<dbReference type="InterPro" id="IPR009030">
    <property type="entry name" value="Growth_fac_rcpt_cys_sf"/>
</dbReference>
<dbReference type="InterPro" id="IPR011641">
    <property type="entry name" value="Tyr-kin_ephrin_A/B_rcpt-like"/>
</dbReference>
<feature type="domain" description="Tyrosine-protein kinase ephrin type A/B receptor-like" evidence="5">
    <location>
        <begin position="707"/>
        <end position="746"/>
    </location>
</feature>
<feature type="signal peptide" evidence="4">
    <location>
        <begin position="1"/>
        <end position="18"/>
    </location>
</feature>
<name>A0A1R2CHY5_9CILI</name>
<evidence type="ECO:0000313" key="6">
    <source>
        <dbReference type="EMBL" id="OMJ88566.1"/>
    </source>
</evidence>
<keyword evidence="4" id="KW-0732">Signal</keyword>
<evidence type="ECO:0000256" key="1">
    <source>
        <dbReference type="ARBA" id="ARBA00022441"/>
    </source>
</evidence>
<dbReference type="PANTHER" id="PTHR46093:SF18">
    <property type="entry name" value="FIBRONECTIN TYPE-III DOMAIN-CONTAINING PROTEIN"/>
    <property type="match status" value="1"/>
</dbReference>
<dbReference type="PANTHER" id="PTHR46093">
    <property type="entry name" value="ACYL-COA-BINDING DOMAIN-CONTAINING PROTEIN 5"/>
    <property type="match status" value="1"/>
</dbReference>
<dbReference type="InterPro" id="IPR015915">
    <property type="entry name" value="Kelch-typ_b-propeller"/>
</dbReference>
<comment type="caution">
    <text evidence="6">The sequence shown here is derived from an EMBL/GenBank/DDBJ whole genome shotgun (WGS) entry which is preliminary data.</text>
</comment>
<dbReference type="Gene3D" id="2.10.50.10">
    <property type="entry name" value="Tumor Necrosis Factor Receptor, subunit A, domain 2"/>
    <property type="match status" value="1"/>
</dbReference>
<keyword evidence="3" id="KW-0812">Transmembrane</keyword>
<evidence type="ECO:0000256" key="3">
    <source>
        <dbReference type="SAM" id="Phobius"/>
    </source>
</evidence>
<keyword evidence="1" id="KW-0880">Kelch repeat</keyword>
<keyword evidence="3" id="KW-0472">Membrane</keyword>
<evidence type="ECO:0000259" key="5">
    <source>
        <dbReference type="Pfam" id="PF07699"/>
    </source>
</evidence>
<keyword evidence="7" id="KW-1185">Reference proteome</keyword>
<evidence type="ECO:0000256" key="2">
    <source>
        <dbReference type="ARBA" id="ARBA00022737"/>
    </source>
</evidence>
<dbReference type="CDD" id="cd00185">
    <property type="entry name" value="TNFRSF"/>
    <property type="match status" value="1"/>
</dbReference>
<sequence>MLVFLYFLAGIGLNIVKAKKFIYPSEMYMPKLSGIRAVTTKHLDSISYNIFSGSIDSIKFSSNMISLSPSGNTITMSSTSKYPDDRSYYGMILIEPSKYSSNAIVFGGIGSGGVYGDFWKYYIQEDFWRTLDINLQEPSYDFAFTAFPFAEFNVTLIYIVGGINNMNMFVASMYECLINGYEYYNNVEGSYEGNYDGYCYYYNDYTNCTGTGLAGAQLVNSDGVLYLFSGYYLEDLENEENSYNFFLGLCTLVLFEDNWHSISLSNPFGGYANGGSCLYNNRIFYFFGSTYNKWGMEYSEKIYVLDLTNIELGWFAWVIECPENLECARDSFGISCDDYIATIIGGKTKNGISNTYFTINMINFEVSFKNIPENFPSPRAFGTLTQSATKLLLFGGKNSETIFNDVWEYSLNGNMELGTWNLLSDLGSAPEPRHGHAAATQGIYTVFVGGQTFNDLILSDIWLLNSGSKTWTEIIPSETSEKKIPILTRSCAMLDLPKLYFIGGRSYSGANFNLWEYDLSTNNLLLLYDNKKDVGTFGHACKLIKKYRKVLIHTFYGLKNTLNELYCSIREIDITDKKNITVKIYQERSIDINCRGNFGFSHNGEIMVIAGGEIYPRYTMRDAWFIMDNEIYEEITFYDYNSSSNTSERYYLDKPLSASSIVAFSDLIVIFSGYYNGSFSVNSALSSSLYLIYFQSYFKCSAGYYKGERCQPCPKGTYRSFDDEECISCPPGTINLIEGASHKSYCIPCDHNTFYNLTSESCQSCPKNVLCPIGSEEPLNPKDIKQKQYSQPLNFEKPTYGYSLIILGSIFGMTIFVFILLFFTTLIVKVAFSVHEFFRADHIIPVNKTSYEIDKTRISYVGGFFTGIAIILIVFNFGFLIINYIIKNEDESRSLIPLSSLLQDHNYTNNKLTIEIYMYSYRGNCLQKPEIFYNKFQNSRTKAFTESIGENNLTSCTYIIDIEFDELFTIDAFLEISFLDYTSDITLTVSADSGNPGEKSSFTQALTSTEEHIFIGPNPSVFKFSLIPAYYNYKGYFGVPYENLGFRLGAINSPESGSLNILNNIYLFTGFKIKIEFIISEFGITTYRFQSVDPISYAITMLATAPGLISLVRFFLMCFEMIKSKFNRKYAKPVETSVKYIYQNKLKKYADLTQNVSRDDN</sequence>
<evidence type="ECO:0000256" key="4">
    <source>
        <dbReference type="SAM" id="SignalP"/>
    </source>
</evidence>
<feature type="chain" id="PRO_5013181485" description="Tyrosine-protein kinase ephrin type A/B receptor-like domain-containing protein" evidence="4">
    <location>
        <begin position="19"/>
        <end position="1161"/>
    </location>
</feature>
<feature type="transmembrane region" description="Helical" evidence="3">
    <location>
        <begin position="800"/>
        <end position="823"/>
    </location>
</feature>
<accession>A0A1R2CHY5</accession>
<dbReference type="Gene3D" id="2.120.10.80">
    <property type="entry name" value="Kelch-type beta propeller"/>
    <property type="match status" value="3"/>
</dbReference>
<evidence type="ECO:0000313" key="7">
    <source>
        <dbReference type="Proteomes" id="UP000187209"/>
    </source>
</evidence>
<dbReference type="Pfam" id="PF07699">
    <property type="entry name" value="Ephrin_rec_like"/>
    <property type="match status" value="1"/>
</dbReference>
<dbReference type="Pfam" id="PF24681">
    <property type="entry name" value="Kelch_KLHDC2_KLHL20_DRC7"/>
    <property type="match status" value="1"/>
</dbReference>
<proteinExistence type="predicted"/>
<keyword evidence="2" id="KW-0677">Repeat</keyword>
<protein>
    <recommendedName>
        <fullName evidence="5">Tyrosine-protein kinase ephrin type A/B receptor-like domain-containing protein</fullName>
    </recommendedName>
</protein>
<keyword evidence="3" id="KW-1133">Transmembrane helix</keyword>
<gene>
    <name evidence="6" type="ORF">SteCoe_9426</name>
</gene>
<dbReference type="SMART" id="SM01411">
    <property type="entry name" value="Ephrin_rec_like"/>
    <property type="match status" value="1"/>
</dbReference>
<feature type="transmembrane region" description="Helical" evidence="3">
    <location>
        <begin position="1095"/>
        <end position="1119"/>
    </location>
</feature>
<dbReference type="SUPFAM" id="SSF57184">
    <property type="entry name" value="Growth factor receptor domain"/>
    <property type="match status" value="1"/>
</dbReference>